<gene>
    <name evidence="2" type="ORF">A0U92_07215</name>
</gene>
<evidence type="ECO:0000313" key="3">
    <source>
        <dbReference type="Proteomes" id="UP000188937"/>
    </source>
</evidence>
<dbReference type="Pfam" id="PF23343">
    <property type="entry name" value="REP_ORF2-G2P"/>
    <property type="match status" value="1"/>
</dbReference>
<sequence length="446" mass="53223">MNYEQIEIVIRQNHPRIWQDLLSLHYTYKNQITAKTAENCACHDVHEVAEQVAGWVISCPEDVRDSFSLMSMTYDEIKERQRITQTKLTRKANLLRRNFRRYLNIRPDQDQFQQQFNRDKLESEKTYIVRYDSKSDNTGWTAHDAKKREQRKRYRINHDIAEHLDDFCLNFLNYSGLFLSLTLPSEYHGCSYEEAKEEISRRWTNIRRRLKYRNILHLGMSVIELQKDETPHYHIQLYINPSEREYVESVILHEFPNEQGRQYNAIQSIWDAINCIGYCLKDSGKTDNYVSFIGLTKDIKSRYDNVYHNRKHKDLSDWRISKSRRMMKKNQSDGQILLMIRGFSDDKLNSLSSRHPDMTYIRNDIQRLQVSYIHALHFGVFNNVCNSNEQIDTRCHAIKITAVFSRFYTFVTTQVYVYQEGILPVCYFWECEKSRGQPPPSKKEKA</sequence>
<evidence type="ECO:0000313" key="2">
    <source>
        <dbReference type="EMBL" id="AQS84602.1"/>
    </source>
</evidence>
<keyword evidence="3" id="KW-1185">Reference proteome</keyword>
<organism evidence="2 3">
    <name type="scientific">Acetobacter aceti</name>
    <dbReference type="NCBI Taxonomy" id="435"/>
    <lineage>
        <taxon>Bacteria</taxon>
        <taxon>Pseudomonadati</taxon>
        <taxon>Pseudomonadota</taxon>
        <taxon>Alphaproteobacteria</taxon>
        <taxon>Acetobacterales</taxon>
        <taxon>Acetobacteraceae</taxon>
        <taxon>Acetobacter</taxon>
        <taxon>Acetobacter subgen. Acetobacter</taxon>
    </lineage>
</organism>
<dbReference type="OrthoDB" id="7227493at2"/>
<dbReference type="RefSeq" id="WP_077812645.1">
    <property type="nucleotide sequence ID" value="NZ_CP014692.1"/>
</dbReference>
<protein>
    <recommendedName>
        <fullName evidence="1">Replication-associated protein ORF2/G2P domain-containing protein</fullName>
    </recommendedName>
</protein>
<dbReference type="KEGG" id="aace:A0U92_07215"/>
<feature type="domain" description="Replication-associated protein ORF2/G2P" evidence="1">
    <location>
        <begin position="177"/>
        <end position="286"/>
    </location>
</feature>
<dbReference type="Proteomes" id="UP000188937">
    <property type="component" value="Chromosome"/>
</dbReference>
<reference evidence="2 3" key="1">
    <citation type="submission" date="2016-03" db="EMBL/GenBank/DDBJ databases">
        <title>Acetic acid bacteria sequencing.</title>
        <authorList>
            <person name="Brandt J."/>
            <person name="Jakob F."/>
            <person name="Vogel R.F."/>
        </authorList>
    </citation>
    <scope>NUCLEOTIDE SEQUENCE [LARGE SCALE GENOMIC DNA]</scope>
    <source>
        <strain evidence="2 3">TMW2.1153</strain>
    </source>
</reference>
<accession>A0A1U9KFN9</accession>
<dbReference type="InterPro" id="IPR056906">
    <property type="entry name" value="ORF2/G2P_dom"/>
</dbReference>
<evidence type="ECO:0000259" key="1">
    <source>
        <dbReference type="Pfam" id="PF23343"/>
    </source>
</evidence>
<dbReference type="AlphaFoldDB" id="A0A1U9KFN9"/>
<proteinExistence type="predicted"/>
<dbReference type="EMBL" id="CP014692">
    <property type="protein sequence ID" value="AQS84602.1"/>
    <property type="molecule type" value="Genomic_DNA"/>
</dbReference>
<name>A0A1U9KFN9_ACEAC</name>